<proteinExistence type="predicted"/>
<evidence type="ECO:0000256" key="1">
    <source>
        <dbReference type="SAM" id="MobiDB-lite"/>
    </source>
</evidence>
<dbReference type="OrthoDB" id="2360619at2"/>
<dbReference type="Proteomes" id="UP000005387">
    <property type="component" value="Unassembled WGS sequence"/>
</dbReference>
<organism evidence="2 3">
    <name type="scientific">Paenibacillus curdlanolyticus YK9</name>
    <dbReference type="NCBI Taxonomy" id="717606"/>
    <lineage>
        <taxon>Bacteria</taxon>
        <taxon>Bacillati</taxon>
        <taxon>Bacillota</taxon>
        <taxon>Bacilli</taxon>
        <taxon>Bacillales</taxon>
        <taxon>Paenibacillaceae</taxon>
        <taxon>Paenibacillus</taxon>
    </lineage>
</organism>
<reference evidence="2 3" key="1">
    <citation type="submission" date="2010-07" db="EMBL/GenBank/DDBJ databases">
        <title>The draft genome of Paenibacillus curdlanolyticus YK9.</title>
        <authorList>
            <consortium name="US DOE Joint Genome Institute (JGI-PGF)"/>
            <person name="Lucas S."/>
            <person name="Copeland A."/>
            <person name="Lapidus A."/>
            <person name="Cheng J.-F."/>
            <person name="Bruce D."/>
            <person name="Goodwin L."/>
            <person name="Pitluck S."/>
            <person name="Land M.L."/>
            <person name="Hauser L."/>
            <person name="Chang Y.-J."/>
            <person name="Jeffries C."/>
            <person name="Anderson I.J."/>
            <person name="Johnson E."/>
            <person name="Loganathan U."/>
            <person name="Mulhopadhyay B."/>
            <person name="Kyrpides N."/>
            <person name="Woyke T.J."/>
        </authorList>
    </citation>
    <scope>NUCLEOTIDE SEQUENCE [LARGE SCALE GENOMIC DNA]</scope>
    <source>
        <strain evidence="2 3">YK9</strain>
    </source>
</reference>
<dbReference type="RefSeq" id="WP_006037146.1">
    <property type="nucleotide sequence ID" value="NZ_AEDD01000002.1"/>
</dbReference>
<evidence type="ECO:0000313" key="2">
    <source>
        <dbReference type="EMBL" id="EFM12451.1"/>
    </source>
</evidence>
<evidence type="ECO:0000313" key="3">
    <source>
        <dbReference type="Proteomes" id="UP000005387"/>
    </source>
</evidence>
<sequence length="167" mass="19101">MLTFEQKLEIIQSFPQLERKDVSLGRINFQYEESAVERKNVVYHLHPNGNGYVYAGLLADVAKDAKGLVNIRDLDEQTLRNLLERSIESMTGSGEPAEEESNNQPGQSAPQAEDQVWKDKQGNVLLLRYEDDADLWYIWALDALDCAFETLEESVEYLTEEGFKRAK</sequence>
<name>E0I659_9BACL</name>
<gene>
    <name evidence="2" type="ORF">PaecuDRAFT_1131</name>
</gene>
<protein>
    <submittedName>
        <fullName evidence="2">Uncharacterized protein</fullName>
    </submittedName>
</protein>
<accession>E0I659</accession>
<dbReference type="AlphaFoldDB" id="E0I659"/>
<dbReference type="EMBL" id="AEDD01000002">
    <property type="protein sequence ID" value="EFM12451.1"/>
    <property type="molecule type" value="Genomic_DNA"/>
</dbReference>
<dbReference type="STRING" id="717606.PaecuDRAFT_1131"/>
<dbReference type="eggNOG" id="ENOG50312X5">
    <property type="taxonomic scope" value="Bacteria"/>
</dbReference>
<keyword evidence="3" id="KW-1185">Reference proteome</keyword>
<feature type="region of interest" description="Disordered" evidence="1">
    <location>
        <begin position="88"/>
        <end position="115"/>
    </location>
</feature>